<dbReference type="SUPFAM" id="SSF52151">
    <property type="entry name" value="FabD/lysophospholipase-like"/>
    <property type="match status" value="1"/>
</dbReference>
<dbReference type="SMART" id="SM00825">
    <property type="entry name" value="PKS_KS"/>
    <property type="match status" value="1"/>
</dbReference>
<feature type="domain" description="Ketosynthase family 3 (KS3)" evidence="2">
    <location>
        <begin position="464"/>
        <end position="919"/>
    </location>
</feature>
<dbReference type="InterPro" id="IPR016039">
    <property type="entry name" value="Thiolase-like"/>
</dbReference>
<evidence type="ECO:0000256" key="1">
    <source>
        <dbReference type="RuleBase" id="RU003694"/>
    </source>
</evidence>
<dbReference type="Pfam" id="PF00109">
    <property type="entry name" value="ketoacyl-synt"/>
    <property type="match status" value="2"/>
</dbReference>
<dbReference type="Gene3D" id="3.30.70.3290">
    <property type="match status" value="1"/>
</dbReference>
<keyword evidence="1" id="KW-0808">Transferase</keyword>
<dbReference type="CDD" id="cd00833">
    <property type="entry name" value="PKS"/>
    <property type="match status" value="2"/>
</dbReference>
<dbReference type="PANTHER" id="PTHR43074:SF1">
    <property type="entry name" value="BETA-KETOACYL SYNTHASE FAMILY PROTEIN-RELATED"/>
    <property type="match status" value="1"/>
</dbReference>
<comment type="similarity">
    <text evidence="1">Belongs to the thiolase-like superfamily. Beta-ketoacyl-ACP synthases family.</text>
</comment>
<dbReference type="PANTHER" id="PTHR43074">
    <property type="entry name" value="OMEGA-3 POLYUNSATURATED FATTY ACID SYNTHASE PFAB-RELATED"/>
    <property type="match status" value="1"/>
</dbReference>
<dbReference type="Gene3D" id="3.40.366.10">
    <property type="entry name" value="Malonyl-Coenzyme A Acyl Carrier Protein, domain 2"/>
    <property type="match status" value="2"/>
</dbReference>
<dbReference type="EMBL" id="JAHHGZ010000041">
    <property type="protein sequence ID" value="MBW4671225.1"/>
    <property type="molecule type" value="Genomic_DNA"/>
</dbReference>
<gene>
    <name evidence="3" type="ORF">KME60_28330</name>
</gene>
<sequence>MEKIAIIGLSCLFPDAKNPDEFWQNLIEQKDSTSSATAQEIGIDPATFYHPLKGTPDKTYSLQGGYIRNFEFDPTEYNLPAEFLESLDNTFKWSLYAAKQAIEHSGYWGNQDVLSKCGVILGNLSFPTRLSNELISPIYQQTINSAISELLQHDQLKLAALPTQTKASLYNSMISGLPTAIVAQALSLSQANFCLDAACSSSIYSVKLASYYLQTHKSDMMLAGAISCSDSLFVRMLFSGVQGYAENGISRPLDKASRGLVPADGIGILALKRYSDAVRDGDTIHATIAGSGLSNDGRGKHLLSPNSKGQVLAFERAYNEAEINPKDIDYMECHATGTLLGDTTEFNSIETFFGQHQAAPLVGSAKANVGHLLTAAGMVGMIKVILGMSRGVIPATINVTEPIGTENNVIYANQIVRNTTQWQKRSPIKRAAVSAFGFGGTNSHIILEQGSIANKTDNVTPLTPAKIAIVGMDAFFGGCNGLDAFERSIYEGTQHFIPLPRNRWHGIETQEDLLKEYGFADGKAPAGAYIQDFEIDTLASKIPPNELDKLNPQQLLILKVADRAVKDAGLKEGENVAVIIAAETELSVHQLQQRWNLPWQVQEGLISEQVCLPSEQLSQLESIIKDSIHNPVESSEYVSHIANIMASRVSSMWNFTGPAFTLSAGENSAIKALEVAQMLLSSGEVDAVVVGAVDLAGGVENVLLRNKLASINTGVATLSFDQKANGWMVGEGAGAVVLKHHETAKKAGDRIYAVVDAVTFFQENSPQLQKPNQTAVNQTCEQAFNLAGIQPTEINYLEVFGSGIPEEDEAEIKGLLQSYRKNSHGLNCAIGSVKANIGHTYVASGIASLIKTALCLYYRYIPASPKWTDVKMPEMWQESPFYVATESRPWFPDKEATRRIAAINGMGIDGTYAHVIVSEEISQKERHSKYLQETPFYLFPLAASSHTELVAHLSTLQKTIENSVSLANTATQTFANYQKYSEANYTLAILGRNKKELAKELDAAIKGVNNAFDKGSDWQTPLGSYFTAKPLGKVGEIAYVYPAAVNSYVGIGRNVFRLFPKVLDDLKNNNLYNRAADVEKLVYPRSLNKLSLRQLETLEKRLLEDSLAMFESEIAFARYMTTIFRDEFQVKPKSVFGYSLGETTMMVAQGVWSNFDSGSNTLNSSPLFGDRLSGPKNAVREYWGQKTVLQPEDNDFWSTYVLMATPSQIMECLKQENRVYLTQINTPEEVLIAGETAACQRIIETLSCNAFAAPFNHAIHCEPMRSEYGEIAKVNTLPSHNLANITFYSAAKCAPITLDSNGIAHNIAQGLCQQLDFPKLVNRVWEDGARIFIEAGAGNVCSRWIDTILAGKDHITIALNRRGSDDHASIVKALAKLLSHRISLDISQLYELTETSSKNKATLKTVTLGGNSISATILSEENRQLFQNFSGKLQEYPCINQLPTQPEFIEPEPLDIVEVENSHNIAPPTTHEEEIPMISTINNSLGQPLSPPEFDYTITLGSIPTQYQQLTANNSNVNKAHATFLKTRQDFSKQMSEIIQLQLACVEQLLQN</sequence>
<reference evidence="3" key="2">
    <citation type="journal article" date="2022" name="Microbiol. Resour. Announc.">
        <title>Metagenome Sequencing to Explore Phylogenomics of Terrestrial Cyanobacteria.</title>
        <authorList>
            <person name="Ward R.D."/>
            <person name="Stajich J.E."/>
            <person name="Johansen J.R."/>
            <person name="Huntemann M."/>
            <person name="Clum A."/>
            <person name="Foster B."/>
            <person name="Foster B."/>
            <person name="Roux S."/>
            <person name="Palaniappan K."/>
            <person name="Varghese N."/>
            <person name="Mukherjee S."/>
            <person name="Reddy T.B.K."/>
            <person name="Daum C."/>
            <person name="Copeland A."/>
            <person name="Chen I.A."/>
            <person name="Ivanova N.N."/>
            <person name="Kyrpides N.C."/>
            <person name="Shapiro N."/>
            <person name="Eloe-Fadrosh E.A."/>
            <person name="Pietrasiak N."/>
        </authorList>
    </citation>
    <scope>NUCLEOTIDE SEQUENCE</scope>
    <source>
        <strain evidence="3">GSE-NOS-MK-12-04C</strain>
    </source>
</reference>
<dbReference type="InterPro" id="IPR020841">
    <property type="entry name" value="PKS_Beta-ketoAc_synthase_dom"/>
</dbReference>
<dbReference type="InterPro" id="IPR014030">
    <property type="entry name" value="Ketoacyl_synth_N"/>
</dbReference>
<feature type="domain" description="Ketosynthase family 3 (KS3)" evidence="2">
    <location>
        <begin position="1"/>
        <end position="449"/>
    </location>
</feature>
<evidence type="ECO:0000313" key="4">
    <source>
        <dbReference type="Proteomes" id="UP000729701"/>
    </source>
</evidence>
<comment type="caution">
    <text evidence="3">The sequence shown here is derived from an EMBL/GenBank/DDBJ whole genome shotgun (WGS) entry which is preliminary data.</text>
</comment>
<name>A0A951QSC5_9CYAN</name>
<accession>A0A951QSC5</accession>
<dbReference type="InterPro" id="IPR014043">
    <property type="entry name" value="Acyl_transferase_dom"/>
</dbReference>
<dbReference type="SUPFAM" id="SSF53901">
    <property type="entry name" value="Thiolase-like"/>
    <property type="match status" value="2"/>
</dbReference>
<dbReference type="InterPro" id="IPR014181">
    <property type="entry name" value="Omega3_polyunsat_FA_synth-like"/>
</dbReference>
<dbReference type="InterPro" id="IPR016035">
    <property type="entry name" value="Acyl_Trfase/lysoPLipase"/>
</dbReference>
<dbReference type="GO" id="GO:0016746">
    <property type="term" value="F:acyltransferase activity"/>
    <property type="evidence" value="ECO:0007669"/>
    <property type="project" value="InterPro"/>
</dbReference>
<dbReference type="SMART" id="SM00827">
    <property type="entry name" value="PKS_AT"/>
    <property type="match status" value="1"/>
</dbReference>
<proteinExistence type="inferred from homology"/>
<evidence type="ECO:0000259" key="2">
    <source>
        <dbReference type="PROSITE" id="PS52004"/>
    </source>
</evidence>
<dbReference type="InterPro" id="IPR014031">
    <property type="entry name" value="Ketoacyl_synth_C"/>
</dbReference>
<evidence type="ECO:0000313" key="3">
    <source>
        <dbReference type="EMBL" id="MBW4671225.1"/>
    </source>
</evidence>
<protein>
    <submittedName>
        <fullName evidence="3">PfaB family protein</fullName>
    </submittedName>
</protein>
<dbReference type="Pfam" id="PF02801">
    <property type="entry name" value="Ketoacyl-synt_C"/>
    <property type="match status" value="2"/>
</dbReference>
<dbReference type="Proteomes" id="UP000729701">
    <property type="component" value="Unassembled WGS sequence"/>
</dbReference>
<dbReference type="NCBIfam" id="TIGR02816">
    <property type="entry name" value="pfaB_fam"/>
    <property type="match status" value="1"/>
</dbReference>
<dbReference type="InterPro" id="IPR052568">
    <property type="entry name" value="PKS-FAS_Synthase"/>
</dbReference>
<dbReference type="PROSITE" id="PS52004">
    <property type="entry name" value="KS3_2"/>
    <property type="match status" value="2"/>
</dbReference>
<reference evidence="3" key="1">
    <citation type="submission" date="2021-05" db="EMBL/GenBank/DDBJ databases">
        <authorList>
            <person name="Pietrasiak N."/>
            <person name="Ward R."/>
            <person name="Stajich J.E."/>
            <person name="Kurbessoian T."/>
        </authorList>
    </citation>
    <scope>NUCLEOTIDE SEQUENCE</scope>
    <source>
        <strain evidence="3">GSE-NOS-MK-12-04C</strain>
    </source>
</reference>
<dbReference type="Gene3D" id="3.40.47.10">
    <property type="match status" value="2"/>
</dbReference>
<dbReference type="InterPro" id="IPR001227">
    <property type="entry name" value="Ac_transferase_dom_sf"/>
</dbReference>
<organism evidence="3 4">
    <name type="scientific">Cyanomargarita calcarea GSE-NOS-MK-12-04C</name>
    <dbReference type="NCBI Taxonomy" id="2839659"/>
    <lineage>
        <taxon>Bacteria</taxon>
        <taxon>Bacillati</taxon>
        <taxon>Cyanobacteriota</taxon>
        <taxon>Cyanophyceae</taxon>
        <taxon>Nostocales</taxon>
        <taxon>Cyanomargaritaceae</taxon>
        <taxon>Cyanomargarita</taxon>
    </lineage>
</organism>